<comment type="caution">
    <text evidence="1">The sequence shown here is derived from an EMBL/GenBank/DDBJ whole genome shotgun (WGS) entry which is preliminary data.</text>
</comment>
<evidence type="ECO:0000313" key="1">
    <source>
        <dbReference type="EMBL" id="KAK3783976.1"/>
    </source>
</evidence>
<proteinExistence type="predicted"/>
<accession>A0AAE1DUX4</accession>
<dbReference type="EMBL" id="JAWDGP010002323">
    <property type="protein sequence ID" value="KAK3783976.1"/>
    <property type="molecule type" value="Genomic_DNA"/>
</dbReference>
<name>A0AAE1DUX4_9GAST</name>
<reference evidence="1" key="1">
    <citation type="journal article" date="2023" name="G3 (Bethesda)">
        <title>A reference genome for the long-term kleptoplast-retaining sea slug Elysia crispata morphotype clarki.</title>
        <authorList>
            <person name="Eastman K.E."/>
            <person name="Pendleton A.L."/>
            <person name="Shaikh M.A."/>
            <person name="Suttiyut T."/>
            <person name="Ogas R."/>
            <person name="Tomko P."/>
            <person name="Gavelis G."/>
            <person name="Widhalm J.R."/>
            <person name="Wisecaver J.H."/>
        </authorList>
    </citation>
    <scope>NUCLEOTIDE SEQUENCE</scope>
    <source>
        <strain evidence="1">ECLA1</strain>
    </source>
</reference>
<dbReference type="Proteomes" id="UP001283361">
    <property type="component" value="Unassembled WGS sequence"/>
</dbReference>
<evidence type="ECO:0000313" key="2">
    <source>
        <dbReference type="Proteomes" id="UP001283361"/>
    </source>
</evidence>
<dbReference type="AlphaFoldDB" id="A0AAE1DUX4"/>
<gene>
    <name evidence="1" type="ORF">RRG08_046706</name>
</gene>
<keyword evidence="2" id="KW-1185">Reference proteome</keyword>
<protein>
    <submittedName>
        <fullName evidence="1">Uncharacterized protein</fullName>
    </submittedName>
</protein>
<organism evidence="1 2">
    <name type="scientific">Elysia crispata</name>
    <name type="common">lettuce slug</name>
    <dbReference type="NCBI Taxonomy" id="231223"/>
    <lineage>
        <taxon>Eukaryota</taxon>
        <taxon>Metazoa</taxon>
        <taxon>Spiralia</taxon>
        <taxon>Lophotrochozoa</taxon>
        <taxon>Mollusca</taxon>
        <taxon>Gastropoda</taxon>
        <taxon>Heterobranchia</taxon>
        <taxon>Euthyneura</taxon>
        <taxon>Panpulmonata</taxon>
        <taxon>Sacoglossa</taxon>
        <taxon>Placobranchoidea</taxon>
        <taxon>Plakobranchidae</taxon>
        <taxon>Elysia</taxon>
    </lineage>
</organism>
<sequence length="103" mass="11535">MHQESGQPFLQADLISRATSRAHKLRHAKSGALKWQLPSQVLLLSLQTPGPSQELRTDSRAFPPGAAVNISFLIYCGATSSPFCQIWERTLWIMFPSRSRCHS</sequence>